<protein>
    <submittedName>
        <fullName evidence="3">Uncharacterized protein</fullName>
    </submittedName>
</protein>
<reference evidence="3 4" key="1">
    <citation type="journal article" date="2010" name="Cell">
        <title>The genome of Naegleria gruberi illuminates early eukaryotic versatility.</title>
        <authorList>
            <person name="Fritz-Laylin L.K."/>
            <person name="Prochnik S.E."/>
            <person name="Ginger M.L."/>
            <person name="Dacks J.B."/>
            <person name="Carpenter M.L."/>
            <person name="Field M.C."/>
            <person name="Kuo A."/>
            <person name="Paredez A."/>
            <person name="Chapman J."/>
            <person name="Pham J."/>
            <person name="Shu S."/>
            <person name="Neupane R."/>
            <person name="Cipriano M."/>
            <person name="Mancuso J."/>
            <person name="Tu H."/>
            <person name="Salamov A."/>
            <person name="Lindquist E."/>
            <person name="Shapiro H."/>
            <person name="Lucas S."/>
            <person name="Grigoriev I.V."/>
            <person name="Cande W.Z."/>
            <person name="Fulton C."/>
            <person name="Rokhsar D.S."/>
            <person name="Dawson S.C."/>
        </authorList>
    </citation>
    <scope>NUCLEOTIDE SEQUENCE [LARGE SCALE GENOMIC DNA]</scope>
    <source>
        <strain evidence="3 4">NEG-M</strain>
    </source>
</reference>
<evidence type="ECO:0000313" key="3">
    <source>
        <dbReference type="EMBL" id="EFC50672.1"/>
    </source>
</evidence>
<dbReference type="RefSeq" id="XP_002683416.1">
    <property type="nucleotide sequence ID" value="XM_002683370.1"/>
</dbReference>
<keyword evidence="1" id="KW-0812">Transmembrane</keyword>
<organism evidence="4">
    <name type="scientific">Naegleria gruberi</name>
    <name type="common">Amoeba</name>
    <dbReference type="NCBI Taxonomy" id="5762"/>
    <lineage>
        <taxon>Eukaryota</taxon>
        <taxon>Discoba</taxon>
        <taxon>Heterolobosea</taxon>
        <taxon>Tetramitia</taxon>
        <taxon>Eutetramitia</taxon>
        <taxon>Vahlkampfiidae</taxon>
        <taxon>Naegleria</taxon>
    </lineage>
</organism>
<evidence type="ECO:0000256" key="1">
    <source>
        <dbReference type="SAM" id="Phobius"/>
    </source>
</evidence>
<accession>D2UXQ8</accession>
<dbReference type="OMA" id="CEPINEQ"/>
<dbReference type="KEGG" id="ngr:NAEGRDRAFT_77701"/>
<dbReference type="InParanoid" id="D2UXQ8"/>
<keyword evidence="2" id="KW-0732">Signal</keyword>
<keyword evidence="1" id="KW-1133">Transmembrane helix</keyword>
<gene>
    <name evidence="3" type="ORF">NAEGRDRAFT_77701</name>
</gene>
<feature type="transmembrane region" description="Helical" evidence="1">
    <location>
        <begin position="609"/>
        <end position="637"/>
    </location>
</feature>
<dbReference type="VEuPathDB" id="AmoebaDB:NAEGRDRAFT_77701"/>
<name>D2UXQ8_NAEGR</name>
<evidence type="ECO:0000313" key="4">
    <source>
        <dbReference type="Proteomes" id="UP000006671"/>
    </source>
</evidence>
<sequence length="652" mass="72391">MKRLTFGIVCCLLVSSLVMVVSGGIQTCSNLNAVAEDVQERDYIQYIVDQQPINQYFTTFVSRAQKVANYDTMTFSNATSSVFLTLLQSDSVTKKIANQTLFPFPEVTYIGISNPISTFYSLSVPTDYKYKSDIETMAFRPSVQTVKIDTNKVLSNSENIFVGDEIKYQKINHTAFISVVPFISGNAFGFGILDANSTSIPTINYNDTLGAFTYVFPSEFIKNEPIYDVNGTVIGVQTPSVDIDSIPSLEDSTSLQKVINVRISNLVVENPDEVGSKLTFDCTLSLLNQGSVKLIGFSVSTTTPVSGISPKATLTQKFAKVIVPRVESTNSLPLGAKMIIDGSVAYFLVSLSREQQKGFEAFHQTTLDFEQSQAITPFLIIVQISTGQVVKSINLGKNLIKTSVNYATDFDVRGENIVVVGNTEDITYESTIEQYKNVIPFYTFVSKGVVAQSGYFSDMFIKRDMVFITQNESQLRFIANAVSFSIDQSTNKFTVGGYVTDFNQPWLTNGRLVLSQVNATEITNLYKMQVAYENSNQVKVLRRAVVDETFGKKNSGNVEILNAALSMHGPTTPPPKVVTDDKFRNVATGFWQIDCEPINEQLAIILTDVFYAVFALIAFIMVVIILTFSSYGIYLCIRDYKRDSEESQRLIH</sequence>
<dbReference type="Proteomes" id="UP000006671">
    <property type="component" value="Unassembled WGS sequence"/>
</dbReference>
<evidence type="ECO:0000256" key="2">
    <source>
        <dbReference type="SAM" id="SignalP"/>
    </source>
</evidence>
<feature type="chain" id="PRO_5003038186" evidence="2">
    <location>
        <begin position="24"/>
        <end position="652"/>
    </location>
</feature>
<keyword evidence="4" id="KW-1185">Reference proteome</keyword>
<dbReference type="GeneID" id="8863621"/>
<dbReference type="EMBL" id="GG738845">
    <property type="protein sequence ID" value="EFC50672.1"/>
    <property type="molecule type" value="Genomic_DNA"/>
</dbReference>
<proteinExistence type="predicted"/>
<dbReference type="AlphaFoldDB" id="D2UXQ8"/>
<feature type="signal peptide" evidence="2">
    <location>
        <begin position="1"/>
        <end position="23"/>
    </location>
</feature>
<keyword evidence="1" id="KW-0472">Membrane</keyword>
<dbReference type="OrthoDB" id="10252078at2759"/>